<evidence type="ECO:0000313" key="6">
    <source>
        <dbReference type="Proteomes" id="UP001517367"/>
    </source>
</evidence>
<evidence type="ECO:0000313" key="5">
    <source>
        <dbReference type="EMBL" id="MFN0291497.1"/>
    </source>
</evidence>
<sequence length="580" mass="65597">MLKNRNCPFYLIFFVLVGAISFIYGCAAMKSPEGGPRDTTPPKVLKMTPENLTTNFTAKKIIIEFDEYIKLSNEFKEFSISPELDKIPELKVKLKRLEISLSDSLEKNTTYTLNFGKAIVDLNEGNVLKNFSYAFATGPTIDSLSLSGNVTNALTGEAEIESTVFILPLSRDSLFGKKRAPIFTLTDSSGNFKLKNLKKDTYKVYALKEKGGGDRIYQQISDEIGFIKDSIVLDKNIDSLRLSVFKEIAPNFRVNDRKLNADGSIFMSFNKKLNNPDLTVIFPPSVDQNKQFQFNKTKDSVSLWLADLSFDSVKIAVKDEGKTLDTVKFSRSKRDTYNRVISISDNLEGGNLNPFRDLTISFNFPIKNIDESKIILLEDSIPRKFTLEKDSTNLLKYHIKYKWRAKEEYILLIRENAINAIFDTKNKELKRNFTLADANDYGSLTLTVEPADTSKSYILEIVNKDNNVISSYPIKKKSLVKLNNLKQGIYFGRIVYDANSNGIWDTGNLKLGTQPEAIWYNNKELSIRANWDRSETITIPSVAPLPVPKPKEKVENNNSTRPAPSNNNQPTGNVGGFRRM</sequence>
<comment type="caution">
    <text evidence="5">The sequence shown here is derived from an EMBL/GenBank/DDBJ whole genome shotgun (WGS) entry which is preliminary data.</text>
</comment>
<proteinExistence type="predicted"/>
<feature type="compositionally biased region" description="Polar residues" evidence="2">
    <location>
        <begin position="559"/>
        <end position="572"/>
    </location>
</feature>
<keyword evidence="3" id="KW-1133">Transmembrane helix</keyword>
<accession>A0ABW9JGH5</accession>
<dbReference type="RefSeq" id="WP_138728101.1">
    <property type="nucleotide sequence ID" value="NZ_SRMP02000012.1"/>
</dbReference>
<evidence type="ECO:0000256" key="2">
    <source>
        <dbReference type="SAM" id="MobiDB-lite"/>
    </source>
</evidence>
<dbReference type="Proteomes" id="UP001517367">
    <property type="component" value="Unassembled WGS sequence"/>
</dbReference>
<name>A0ABW9JGH5_9SPHI</name>
<evidence type="ECO:0000256" key="3">
    <source>
        <dbReference type="SAM" id="Phobius"/>
    </source>
</evidence>
<organism evidence="5 6">
    <name type="scientific">Pedobacter helvus</name>
    <dbReference type="NCBI Taxonomy" id="2563444"/>
    <lineage>
        <taxon>Bacteria</taxon>
        <taxon>Pseudomonadati</taxon>
        <taxon>Bacteroidota</taxon>
        <taxon>Sphingobacteriia</taxon>
        <taxon>Sphingobacteriales</taxon>
        <taxon>Sphingobacteriaceae</taxon>
        <taxon>Pedobacter</taxon>
    </lineage>
</organism>
<gene>
    <name evidence="5" type="ORF">E5L68_008830</name>
</gene>
<dbReference type="InterPro" id="IPR032812">
    <property type="entry name" value="SbsA_Ig"/>
</dbReference>
<keyword evidence="3" id="KW-0472">Membrane</keyword>
<feature type="transmembrane region" description="Helical" evidence="3">
    <location>
        <begin position="7"/>
        <end position="25"/>
    </location>
</feature>
<feature type="domain" description="SbsA Ig-like" evidence="4">
    <location>
        <begin position="38"/>
        <end position="137"/>
    </location>
</feature>
<protein>
    <submittedName>
        <fullName evidence="5">Ig-like domain-containing domain</fullName>
    </submittedName>
</protein>
<dbReference type="Pfam" id="PF13205">
    <property type="entry name" value="Big_5"/>
    <property type="match status" value="1"/>
</dbReference>
<evidence type="ECO:0000256" key="1">
    <source>
        <dbReference type="ARBA" id="ARBA00022729"/>
    </source>
</evidence>
<dbReference type="EMBL" id="SRMP02000012">
    <property type="protein sequence ID" value="MFN0291497.1"/>
    <property type="molecule type" value="Genomic_DNA"/>
</dbReference>
<reference evidence="5 6" key="1">
    <citation type="submission" date="2024-12" db="EMBL/GenBank/DDBJ databases">
        <authorList>
            <person name="Hu S."/>
        </authorList>
    </citation>
    <scope>NUCLEOTIDE SEQUENCE [LARGE SCALE GENOMIC DNA]</scope>
    <source>
        <strain evidence="5 6">P-25</strain>
    </source>
</reference>
<dbReference type="PROSITE" id="PS51257">
    <property type="entry name" value="PROKAR_LIPOPROTEIN"/>
    <property type="match status" value="1"/>
</dbReference>
<evidence type="ECO:0000259" key="4">
    <source>
        <dbReference type="Pfam" id="PF13205"/>
    </source>
</evidence>
<keyword evidence="3" id="KW-0812">Transmembrane</keyword>
<feature type="region of interest" description="Disordered" evidence="2">
    <location>
        <begin position="541"/>
        <end position="580"/>
    </location>
</feature>
<keyword evidence="1" id="KW-0732">Signal</keyword>
<keyword evidence="6" id="KW-1185">Reference proteome</keyword>